<dbReference type="InterPro" id="IPR018045">
    <property type="entry name" value="S04_transporter_CS"/>
</dbReference>
<evidence type="ECO:0000256" key="3">
    <source>
        <dbReference type="ARBA" id="ARBA00022989"/>
    </source>
</evidence>
<keyword evidence="9" id="KW-1185">Reference proteome</keyword>
<evidence type="ECO:0000256" key="6">
    <source>
        <dbReference type="SAM" id="Phobius"/>
    </source>
</evidence>
<keyword evidence="3 6" id="KW-1133">Transmembrane helix</keyword>
<sequence length="263" mass="28981">MASVGHLSGEEKEAMNEQQIHKVGIPPRQNLFKEFSSTLKETLFADDPLRPFKDQPGSRKFLLGIQTLFPIFEWGRSYNLNKFKGDLIAGLTIASLCIPQDIGYSKLANLDPQYGLYSSFVPPLIYAFMGSSRDIAIGPVAVVSLLLGTLIQNEIDPTKNPYEYRRLTFTATFFAGVTQAILGISRLGFLIDFLSHATIVGFMGGAAITIALQQLKGFLGIKKFTKKSDIVSVMRSVVVSARHGVVTLSQPARELSVFSFPFH</sequence>
<reference evidence="8 9" key="1">
    <citation type="journal article" date="2023" name="Hortic Res">
        <title>Pangenome of water caltrop reveals structural variations and asymmetric subgenome divergence after allopolyploidization.</title>
        <authorList>
            <person name="Zhang X."/>
            <person name="Chen Y."/>
            <person name="Wang L."/>
            <person name="Yuan Y."/>
            <person name="Fang M."/>
            <person name="Shi L."/>
            <person name="Lu R."/>
            <person name="Comes H.P."/>
            <person name="Ma Y."/>
            <person name="Chen Y."/>
            <person name="Huang G."/>
            <person name="Zhou Y."/>
            <person name="Zheng Z."/>
            <person name="Qiu Y."/>
        </authorList>
    </citation>
    <scope>NUCLEOTIDE SEQUENCE [LARGE SCALE GENOMIC DNA]</scope>
    <source>
        <tissue evidence="8">Roots</tissue>
    </source>
</reference>
<organism evidence="8 9">
    <name type="scientific">Trapa incisa</name>
    <dbReference type="NCBI Taxonomy" id="236973"/>
    <lineage>
        <taxon>Eukaryota</taxon>
        <taxon>Viridiplantae</taxon>
        <taxon>Streptophyta</taxon>
        <taxon>Embryophyta</taxon>
        <taxon>Tracheophyta</taxon>
        <taxon>Spermatophyta</taxon>
        <taxon>Magnoliopsida</taxon>
        <taxon>eudicotyledons</taxon>
        <taxon>Gunneridae</taxon>
        <taxon>Pentapetalae</taxon>
        <taxon>rosids</taxon>
        <taxon>malvids</taxon>
        <taxon>Myrtales</taxon>
        <taxon>Lythraceae</taxon>
        <taxon>Trapa</taxon>
    </lineage>
</organism>
<dbReference type="GO" id="GO:0008271">
    <property type="term" value="F:secondary active sulfate transmembrane transporter activity"/>
    <property type="evidence" value="ECO:0007669"/>
    <property type="project" value="InterPro"/>
</dbReference>
<comment type="caution">
    <text evidence="8">The sequence shown here is derived from an EMBL/GenBank/DDBJ whole genome shotgun (WGS) entry which is preliminary data.</text>
</comment>
<feature type="domain" description="SLC26A/SulP transporter" evidence="7">
    <location>
        <begin position="83"/>
        <end position="243"/>
    </location>
</feature>
<evidence type="ECO:0000259" key="7">
    <source>
        <dbReference type="Pfam" id="PF00916"/>
    </source>
</evidence>
<evidence type="ECO:0000256" key="4">
    <source>
        <dbReference type="ARBA" id="ARBA00023136"/>
    </source>
</evidence>
<keyword evidence="2 6" id="KW-0812">Transmembrane</keyword>
<dbReference type="InterPro" id="IPR011547">
    <property type="entry name" value="SLC26A/SulP_dom"/>
</dbReference>
<evidence type="ECO:0000313" key="8">
    <source>
        <dbReference type="EMBL" id="KAK4742077.1"/>
    </source>
</evidence>
<feature type="transmembrane region" description="Helical" evidence="6">
    <location>
        <begin position="167"/>
        <end position="187"/>
    </location>
</feature>
<evidence type="ECO:0000256" key="5">
    <source>
        <dbReference type="SAM" id="MobiDB-lite"/>
    </source>
</evidence>
<dbReference type="Pfam" id="PF00916">
    <property type="entry name" value="Sulfate_transp"/>
    <property type="match status" value="1"/>
</dbReference>
<protein>
    <recommendedName>
        <fullName evidence="7">SLC26A/SulP transporter domain-containing protein</fullName>
    </recommendedName>
</protein>
<accession>A0AAN7GSX9</accession>
<comment type="subcellular location">
    <subcellularLocation>
        <location evidence="1">Membrane</location>
        <topology evidence="1">Multi-pass membrane protein</topology>
    </subcellularLocation>
</comment>
<proteinExistence type="predicted"/>
<dbReference type="GO" id="GO:0016020">
    <property type="term" value="C:membrane"/>
    <property type="evidence" value="ECO:0007669"/>
    <property type="project" value="UniProtKB-SubCell"/>
</dbReference>
<dbReference type="PANTHER" id="PTHR11814">
    <property type="entry name" value="SULFATE TRANSPORTER"/>
    <property type="match status" value="1"/>
</dbReference>
<feature type="transmembrane region" description="Helical" evidence="6">
    <location>
        <begin position="193"/>
        <end position="212"/>
    </location>
</feature>
<feature type="transmembrane region" description="Helical" evidence="6">
    <location>
        <begin position="135"/>
        <end position="155"/>
    </location>
</feature>
<gene>
    <name evidence="8" type="ORF">SAY87_000078</name>
</gene>
<evidence type="ECO:0000313" key="9">
    <source>
        <dbReference type="Proteomes" id="UP001345219"/>
    </source>
</evidence>
<dbReference type="Proteomes" id="UP001345219">
    <property type="component" value="Chromosome 1"/>
</dbReference>
<dbReference type="EMBL" id="JAXIOK010000023">
    <property type="protein sequence ID" value="KAK4742077.1"/>
    <property type="molecule type" value="Genomic_DNA"/>
</dbReference>
<name>A0AAN7GSX9_9MYRT</name>
<dbReference type="PROSITE" id="PS01130">
    <property type="entry name" value="SLC26A"/>
    <property type="match status" value="1"/>
</dbReference>
<dbReference type="InterPro" id="IPR001902">
    <property type="entry name" value="SLC26A/SulP_fam"/>
</dbReference>
<dbReference type="AlphaFoldDB" id="A0AAN7GSX9"/>
<feature type="region of interest" description="Disordered" evidence="5">
    <location>
        <begin position="1"/>
        <end position="20"/>
    </location>
</feature>
<evidence type="ECO:0000256" key="1">
    <source>
        <dbReference type="ARBA" id="ARBA00004141"/>
    </source>
</evidence>
<keyword evidence="4 6" id="KW-0472">Membrane</keyword>
<evidence type="ECO:0000256" key="2">
    <source>
        <dbReference type="ARBA" id="ARBA00022692"/>
    </source>
</evidence>